<evidence type="ECO:0000256" key="4">
    <source>
        <dbReference type="ARBA" id="ARBA00022737"/>
    </source>
</evidence>
<feature type="signal peptide" evidence="7">
    <location>
        <begin position="1"/>
        <end position="19"/>
    </location>
</feature>
<dbReference type="EMBL" id="PNIO01000055">
    <property type="protein sequence ID" value="PMP69666.1"/>
    <property type="molecule type" value="Genomic_DNA"/>
</dbReference>
<accession>A0A2J6WH07</accession>
<evidence type="ECO:0000256" key="2">
    <source>
        <dbReference type="ARBA" id="ARBA00022670"/>
    </source>
</evidence>
<dbReference type="Pfam" id="PF00877">
    <property type="entry name" value="NLPC_P60"/>
    <property type="match status" value="1"/>
</dbReference>
<dbReference type="Gene3D" id="3.10.350.10">
    <property type="entry name" value="LysM domain"/>
    <property type="match status" value="2"/>
</dbReference>
<dbReference type="InterPro" id="IPR036779">
    <property type="entry name" value="LysM_dom_sf"/>
</dbReference>
<evidence type="ECO:0000256" key="3">
    <source>
        <dbReference type="ARBA" id="ARBA00022729"/>
    </source>
</evidence>
<organism evidence="11 12">
    <name type="scientific">Thermodesulfovibrio aggregans</name>
    <dbReference type="NCBI Taxonomy" id="86166"/>
    <lineage>
        <taxon>Bacteria</taxon>
        <taxon>Pseudomonadati</taxon>
        <taxon>Nitrospirota</taxon>
        <taxon>Thermodesulfovibrionia</taxon>
        <taxon>Thermodesulfovibrionales</taxon>
        <taxon>Thermodesulfovibrionaceae</taxon>
        <taxon>Thermodesulfovibrio</taxon>
    </lineage>
</organism>
<dbReference type="PANTHER" id="PTHR47053:SF4">
    <property type="entry name" value="ENDOPEPTIDASE LYTE-RELATED"/>
    <property type="match status" value="1"/>
</dbReference>
<sequence>MSKIFVFLIIILFPCLVFAQTYTVKKGDSIYKIAEKFNVSVNEIKKANNLKSNKLQIGMKLQIPEKNEKKSNSKSINENKPQYHTVKKGETLYRIAKKYNISVDELKRLNSLSSNKLRTGQKLLVKAQNDTTQNLSIRENEKVPTIYSAKLDIEEKKEELEEIKASENISQLSITERLLLFAKKMLHLPYRFGGNSFSGFDCSFFVKKVYSMVGIELPRSAREQFTMGVPVKKDELQPGDLVFFRTYAKFPSHVGIYLGDNLFIHASTRSKKVTIDSLEAPYYLSRFIGAKRILGIDKESIEKAIEEVKKQEN</sequence>
<dbReference type="Gene3D" id="3.90.1720.10">
    <property type="entry name" value="endopeptidase domain like (from Nostoc punctiforme)"/>
    <property type="match status" value="1"/>
</dbReference>
<dbReference type="SMART" id="SM00257">
    <property type="entry name" value="LysM"/>
    <property type="match status" value="2"/>
</dbReference>
<feature type="domain" description="NlpC/P60" evidence="10">
    <location>
        <begin position="172"/>
        <end position="294"/>
    </location>
</feature>
<feature type="domain" description="LysM" evidence="9">
    <location>
        <begin position="82"/>
        <end position="125"/>
    </location>
</feature>
<dbReference type="InterPro" id="IPR000064">
    <property type="entry name" value="NLP_P60_dom"/>
</dbReference>
<feature type="chain" id="PRO_5014451140" evidence="7">
    <location>
        <begin position="20"/>
        <end position="313"/>
    </location>
</feature>
<keyword evidence="4" id="KW-0677">Repeat</keyword>
<keyword evidence="6" id="KW-0788">Thiol protease</keyword>
<dbReference type="Pfam" id="PF01476">
    <property type="entry name" value="LysM"/>
    <property type="match status" value="2"/>
</dbReference>
<dbReference type="InterPro" id="IPR001387">
    <property type="entry name" value="Cro/C1-type_HTH"/>
</dbReference>
<feature type="domain" description="HTH cro/C1-type" evidence="8">
    <location>
        <begin position="90"/>
        <end position="106"/>
    </location>
</feature>
<dbReference type="InterPro" id="IPR038765">
    <property type="entry name" value="Papain-like_cys_pep_sf"/>
</dbReference>
<keyword evidence="2" id="KW-0645">Protease</keyword>
<dbReference type="PROSITE" id="PS50943">
    <property type="entry name" value="HTH_CROC1"/>
    <property type="match status" value="1"/>
</dbReference>
<evidence type="ECO:0000256" key="1">
    <source>
        <dbReference type="ARBA" id="ARBA00007074"/>
    </source>
</evidence>
<protein>
    <submittedName>
        <fullName evidence="11">Peptidoglycan endopeptidase</fullName>
    </submittedName>
</protein>
<keyword evidence="5" id="KW-0378">Hydrolase</keyword>
<dbReference type="SUPFAM" id="SSF54106">
    <property type="entry name" value="LysM domain"/>
    <property type="match status" value="2"/>
</dbReference>
<proteinExistence type="inferred from homology"/>
<dbReference type="AlphaFoldDB" id="A0A2J6WH07"/>
<dbReference type="PANTHER" id="PTHR47053">
    <property type="entry name" value="MUREIN DD-ENDOPEPTIDASE MEPH-RELATED"/>
    <property type="match status" value="1"/>
</dbReference>
<dbReference type="GO" id="GO:0008234">
    <property type="term" value="F:cysteine-type peptidase activity"/>
    <property type="evidence" value="ECO:0007669"/>
    <property type="project" value="UniProtKB-KW"/>
</dbReference>
<evidence type="ECO:0000259" key="10">
    <source>
        <dbReference type="PROSITE" id="PS51935"/>
    </source>
</evidence>
<evidence type="ECO:0000313" key="12">
    <source>
        <dbReference type="Proteomes" id="UP000242288"/>
    </source>
</evidence>
<evidence type="ECO:0000256" key="6">
    <source>
        <dbReference type="ARBA" id="ARBA00022807"/>
    </source>
</evidence>
<name>A0A2J6WH07_9BACT</name>
<evidence type="ECO:0000256" key="7">
    <source>
        <dbReference type="SAM" id="SignalP"/>
    </source>
</evidence>
<dbReference type="GO" id="GO:0006508">
    <property type="term" value="P:proteolysis"/>
    <property type="evidence" value="ECO:0007669"/>
    <property type="project" value="UniProtKB-KW"/>
</dbReference>
<evidence type="ECO:0000259" key="9">
    <source>
        <dbReference type="PROSITE" id="PS51782"/>
    </source>
</evidence>
<evidence type="ECO:0000259" key="8">
    <source>
        <dbReference type="PROSITE" id="PS50943"/>
    </source>
</evidence>
<dbReference type="PROSITE" id="PS51935">
    <property type="entry name" value="NLPC_P60"/>
    <property type="match status" value="1"/>
</dbReference>
<dbReference type="InterPro" id="IPR018392">
    <property type="entry name" value="LysM"/>
</dbReference>
<comment type="similarity">
    <text evidence="1">Belongs to the peptidase C40 family.</text>
</comment>
<dbReference type="PROSITE" id="PS51782">
    <property type="entry name" value="LYSM"/>
    <property type="match status" value="2"/>
</dbReference>
<evidence type="ECO:0000313" key="11">
    <source>
        <dbReference type="EMBL" id="PMP69666.1"/>
    </source>
</evidence>
<evidence type="ECO:0000256" key="5">
    <source>
        <dbReference type="ARBA" id="ARBA00022801"/>
    </source>
</evidence>
<dbReference type="Proteomes" id="UP000242288">
    <property type="component" value="Unassembled WGS sequence"/>
</dbReference>
<comment type="caution">
    <text evidence="11">The sequence shown here is derived from an EMBL/GenBank/DDBJ whole genome shotgun (WGS) entry which is preliminary data.</text>
</comment>
<feature type="domain" description="LysM" evidence="9">
    <location>
        <begin position="20"/>
        <end position="63"/>
    </location>
</feature>
<keyword evidence="3 7" id="KW-0732">Signal</keyword>
<reference evidence="11 12" key="1">
    <citation type="submission" date="2018-01" db="EMBL/GenBank/DDBJ databases">
        <title>Metagenomic assembled genomes from two thermal pools in the Uzon Caldera, Kamchatka, Russia.</title>
        <authorList>
            <person name="Wilkins L."/>
            <person name="Ettinger C."/>
        </authorList>
    </citation>
    <scope>NUCLEOTIDE SEQUENCE [LARGE SCALE GENOMIC DNA]</scope>
    <source>
        <strain evidence="11">ZAV-04</strain>
    </source>
</reference>
<gene>
    <name evidence="11" type="ORF">C0186_06110</name>
</gene>
<dbReference type="SUPFAM" id="SSF54001">
    <property type="entry name" value="Cysteine proteinases"/>
    <property type="match status" value="1"/>
</dbReference>
<dbReference type="InterPro" id="IPR051202">
    <property type="entry name" value="Peptidase_C40"/>
</dbReference>
<dbReference type="CDD" id="cd00118">
    <property type="entry name" value="LysM"/>
    <property type="match status" value="2"/>
</dbReference>